<keyword evidence="12" id="KW-0472">Membrane</keyword>
<dbReference type="EMBL" id="CP076665">
    <property type="protein sequence ID" value="QWU89535.1"/>
    <property type="molecule type" value="Genomic_DNA"/>
</dbReference>
<dbReference type="PANTHER" id="PTHR37994:SF1">
    <property type="entry name" value="ER TRANSPORTER 6TM N-TERMINAL DOMAIN-CONTAINING PROTEIN"/>
    <property type="match status" value="1"/>
</dbReference>
<keyword evidence="7" id="KW-0862">Zinc</keyword>
<evidence type="ECO:0000256" key="6">
    <source>
        <dbReference type="ARBA" id="ARBA00022771"/>
    </source>
</evidence>
<dbReference type="Gene3D" id="2.60.120.650">
    <property type="entry name" value="Cupin"/>
    <property type="match status" value="1"/>
</dbReference>
<dbReference type="Proteomes" id="UP000825434">
    <property type="component" value="Chromosome 5"/>
</dbReference>
<feature type="transmembrane region" description="Helical" evidence="12">
    <location>
        <begin position="1083"/>
        <end position="1101"/>
    </location>
</feature>
<evidence type="ECO:0000259" key="13">
    <source>
        <dbReference type="PROSITE" id="PS50016"/>
    </source>
</evidence>
<sequence length="1364" mass="155232">MPSSTDSCPNCPETPPSDLEDINWIQCDICRSWFHTICIGTSEEDIAEIASYHCAKCAKKHGPSQLRRVSKRARVKIDYVALDQGETFAVDKSIHPHVPSFMDFTPEASRDKKQFHVDILDSDELTKEYVLSTGLPKPVLVPSVGEEAGMTLPCKRDDVTVEWIAEKVGEDEPVEVMDVLSQQSESPGWNLGQWKRYFYMREKDRIRNVISLEVSDVEGLGDAFVRPKMVRDLDLVDKVWSQNGTDEERPKVTTYCLMSIAGSYTDFHIDFSGTPVYYTVCHGSKTFLMYPPTDENLELYTSWCKEPQQNFTWFGTYSKRLRGKKLTPTGGFKVNLREGDLFIIPSGWIHSVHTPQDSVIIGGNYLTLRDIPMHLKIYSIEKATGVPSRYRFPKFNRVLWLTAYYYYNHQEEFFKDCLASQPKVPTMQKIGALSYACQTISALVAHLEEHYELSKTSNVAKKTIPSSLIGKDVPHFLKQLHDWNTQILTMVLQTWVQVWTTVFLCIVPKTEKWFGPACYLFQIVGFIMANGGFSSVINVTVALACCVYACCSWLVVTICSAITTHLRGWPTQEDLIQELISNGVCSIENAASCYQDEIVKGRYLETRCTVIWVFGCLFAFAFYGWTQKYHPLMRLPFVAGTLCVVIHTVTFVTYPTFIGGETNVLIRPLLLAFAFKIVCGLVVFPFTSSFAYLGAVASIHGSLAQTCEKNSRFFKSLKPSLDSFENHHQLGSDIQAIRVRLAPVEMFLISARWEISFGRFDSGDLAEIRSRIKPLITVLAGYKYFYELIQERKDIARNVWTQEKRRGSLSSQTYSSSHNKLVATFRQAYAKVGVFENEVRKNKRKNFLNMKTEECTINLHDLDVICDHMKDHYSEFHNELPKTFRAISSWLATANEFRTYSIFKWSKHKQAQKEQHENLLQARDSLKQEVEKLYHANDYIQGLANELKGEEQRLCLVSQKFYTTNRLIWLPVTCGVSIAEYTAETVYSYFSKLIYSFVGCLTGMIGWYISTGSGNGNPYGYGVVSAVIFFLVSYYRQWAVHKSKIPGIMITVTPVLVLGTSWADSRNDFASNIGVGWRPAVTRYISVVIGLSVAMLASAIPKPRSSKVAVRRIMSSLLEESSDMFCKISDFALKRLDNPNVHVKIRHDEVSDKMRNLLFSLANAKAMMGFIKYETPITGAWPAETFMTLQSLVNDVIQLYYLIYQSINQIEETDEWIPIILDRAGWTDSGLVAEVLSLTSMSASALRRKTPLPKVTNANLSSRHFEVVSSQWGDGDVTFNERFYDDPENSDPIDEAVGEVRNRSGRNVNYQKLLSHDGRLNIVCLLVMHLVYKKIDEIVITVKSLVGEMYDVNDELFTLMRYEK</sequence>
<keyword evidence="5" id="KW-0479">Metal-binding</keyword>
<evidence type="ECO:0000256" key="1">
    <source>
        <dbReference type="ARBA" id="ARBA00003909"/>
    </source>
</evidence>
<organism evidence="15 16">
    <name type="scientific">Candidozyma haemuli</name>
    <dbReference type="NCBI Taxonomy" id="45357"/>
    <lineage>
        <taxon>Eukaryota</taxon>
        <taxon>Fungi</taxon>
        <taxon>Dikarya</taxon>
        <taxon>Ascomycota</taxon>
        <taxon>Saccharomycotina</taxon>
        <taxon>Pichiomycetes</taxon>
        <taxon>Metschnikowiaceae</taxon>
        <taxon>Candidozyma</taxon>
    </lineage>
</organism>
<dbReference type="SUPFAM" id="SSF57903">
    <property type="entry name" value="FYVE/PHD zinc finger"/>
    <property type="match status" value="1"/>
</dbReference>
<dbReference type="InterPro" id="IPR019786">
    <property type="entry name" value="Zinc_finger_PHD-type_CS"/>
</dbReference>
<dbReference type="PANTHER" id="PTHR37994">
    <property type="entry name" value="ARAE_2_N DOMAIN-CONTAINING PROTEIN-RELATED"/>
    <property type="match status" value="1"/>
</dbReference>
<feature type="transmembrane region" description="Helical" evidence="12">
    <location>
        <begin position="513"/>
        <end position="533"/>
    </location>
</feature>
<dbReference type="SMART" id="SM00249">
    <property type="entry name" value="PHD"/>
    <property type="match status" value="1"/>
</dbReference>
<reference evidence="15 16" key="1">
    <citation type="submission" date="2021-06" db="EMBL/GenBank/DDBJ databases">
        <title>Candida outbreak in Lebanon.</title>
        <authorList>
            <person name="Finianos M."/>
        </authorList>
    </citation>
    <scope>NUCLEOTIDE SEQUENCE [LARGE SCALE GENOMIC DNA]</scope>
    <source>
        <strain evidence="15">CA3LBN</strain>
    </source>
</reference>
<dbReference type="InterPro" id="IPR019787">
    <property type="entry name" value="Znf_PHD-finger"/>
</dbReference>
<accession>A0ABX8I8E0</accession>
<dbReference type="PROSITE" id="PS50016">
    <property type="entry name" value="ZF_PHD_2"/>
    <property type="match status" value="1"/>
</dbReference>
<evidence type="ECO:0000256" key="10">
    <source>
        <dbReference type="PROSITE-ProRule" id="PRU00146"/>
    </source>
</evidence>
<keyword evidence="16" id="KW-1185">Reference proteome</keyword>
<dbReference type="PROSITE" id="PS51184">
    <property type="entry name" value="JMJC"/>
    <property type="match status" value="1"/>
</dbReference>
<feature type="transmembrane region" description="Helical" evidence="12">
    <location>
        <begin position="664"/>
        <end position="684"/>
    </location>
</feature>
<evidence type="ECO:0000256" key="9">
    <source>
        <dbReference type="ARBA" id="ARBA00047915"/>
    </source>
</evidence>
<evidence type="ECO:0000313" key="15">
    <source>
        <dbReference type="EMBL" id="QWU89535.1"/>
    </source>
</evidence>
<evidence type="ECO:0000256" key="12">
    <source>
        <dbReference type="SAM" id="Phobius"/>
    </source>
</evidence>
<dbReference type="InterPro" id="IPR001965">
    <property type="entry name" value="Znf_PHD"/>
</dbReference>
<name>A0ABX8I8E0_9ASCO</name>
<dbReference type="InterPro" id="IPR011011">
    <property type="entry name" value="Znf_FYVE_PHD"/>
</dbReference>
<keyword evidence="12" id="KW-1133">Transmembrane helix</keyword>
<feature type="coiled-coil region" evidence="11">
    <location>
        <begin position="909"/>
        <end position="936"/>
    </location>
</feature>
<evidence type="ECO:0000256" key="4">
    <source>
        <dbReference type="ARBA" id="ARBA00013246"/>
    </source>
</evidence>
<dbReference type="Pfam" id="PF17811">
    <property type="entry name" value="JHD"/>
    <property type="match status" value="1"/>
</dbReference>
<comment type="function">
    <text evidence="1">Histone demethylase that specifically demethylates 'Lys-36' of histone H3, thereby playing a central role in histone code.</text>
</comment>
<keyword evidence="8" id="KW-0539">Nucleus</keyword>
<evidence type="ECO:0000256" key="11">
    <source>
        <dbReference type="SAM" id="Coils"/>
    </source>
</evidence>
<comment type="catalytic activity">
    <reaction evidence="9">
        <text>N(6),N(6)-dimethyl-L-lysyl(36)-[histone H3] + 2 2-oxoglutarate + 2 O2 = L-lysyl(36)-[histone H3] + 2 formaldehyde + 2 succinate + 2 CO2</text>
        <dbReference type="Rhea" id="RHEA:42032"/>
        <dbReference type="Rhea" id="RHEA-COMP:9785"/>
        <dbReference type="Rhea" id="RHEA-COMP:9787"/>
        <dbReference type="ChEBI" id="CHEBI:15379"/>
        <dbReference type="ChEBI" id="CHEBI:16526"/>
        <dbReference type="ChEBI" id="CHEBI:16810"/>
        <dbReference type="ChEBI" id="CHEBI:16842"/>
        <dbReference type="ChEBI" id="CHEBI:29969"/>
        <dbReference type="ChEBI" id="CHEBI:30031"/>
        <dbReference type="ChEBI" id="CHEBI:61976"/>
        <dbReference type="EC" id="1.14.11.27"/>
    </reaction>
</comment>
<dbReference type="Pfam" id="PF10334">
    <property type="entry name" value="BRE4"/>
    <property type="match status" value="1"/>
</dbReference>
<protein>
    <recommendedName>
        <fullName evidence="4">[histone H3]-dimethyl-L-lysine(36) demethylase</fullName>
        <ecNumber evidence="4">1.14.11.27</ecNumber>
    </recommendedName>
</protein>
<comment type="similarity">
    <text evidence="3">Belongs to the JHDM1 histone demethylase family.</text>
</comment>
<gene>
    <name evidence="15" type="ORF">CA3LBN_003883</name>
</gene>
<keyword evidence="11" id="KW-0175">Coiled coil</keyword>
<dbReference type="SMART" id="SM00558">
    <property type="entry name" value="JmjC"/>
    <property type="match status" value="1"/>
</dbReference>
<keyword evidence="12" id="KW-0812">Transmembrane</keyword>
<dbReference type="Pfam" id="PF10337">
    <property type="entry name" value="ArAE_2_N"/>
    <property type="match status" value="1"/>
</dbReference>
<evidence type="ECO:0000256" key="3">
    <source>
        <dbReference type="ARBA" id="ARBA00008037"/>
    </source>
</evidence>
<feature type="domain" description="PHD-type" evidence="13">
    <location>
        <begin position="5"/>
        <end position="60"/>
    </location>
</feature>
<dbReference type="EC" id="1.14.11.27" evidence="4"/>
<evidence type="ECO:0000259" key="14">
    <source>
        <dbReference type="PROSITE" id="PS51184"/>
    </source>
</evidence>
<evidence type="ECO:0000256" key="7">
    <source>
        <dbReference type="ARBA" id="ARBA00022833"/>
    </source>
</evidence>
<feature type="transmembrane region" description="Helical" evidence="12">
    <location>
        <begin position="1047"/>
        <end position="1063"/>
    </location>
</feature>
<feature type="transmembrane region" description="Helical" evidence="12">
    <location>
        <begin position="539"/>
        <end position="562"/>
    </location>
</feature>
<dbReference type="SUPFAM" id="SSF51197">
    <property type="entry name" value="Clavaminate synthase-like"/>
    <property type="match status" value="1"/>
</dbReference>
<dbReference type="Pfam" id="PF13621">
    <property type="entry name" value="Cupin_8"/>
    <property type="match status" value="1"/>
</dbReference>
<proteinExistence type="inferred from homology"/>
<keyword evidence="6 10" id="KW-0863">Zinc-finger</keyword>
<dbReference type="InterPro" id="IPR041667">
    <property type="entry name" value="Cupin_8"/>
</dbReference>
<evidence type="ECO:0000256" key="5">
    <source>
        <dbReference type="ARBA" id="ARBA00022723"/>
    </source>
</evidence>
<dbReference type="PROSITE" id="PS01359">
    <property type="entry name" value="ZF_PHD_1"/>
    <property type="match status" value="1"/>
</dbReference>
<evidence type="ECO:0000256" key="8">
    <source>
        <dbReference type="ARBA" id="ARBA00023242"/>
    </source>
</evidence>
<feature type="domain" description="JmjC" evidence="14">
    <location>
        <begin position="215"/>
        <end position="382"/>
    </location>
</feature>
<dbReference type="InterPro" id="IPR018820">
    <property type="entry name" value="BRE4-related_DUF2421"/>
</dbReference>
<feature type="transmembrane region" description="Helical" evidence="12">
    <location>
        <begin position="608"/>
        <end position="625"/>
    </location>
</feature>
<evidence type="ECO:0000256" key="2">
    <source>
        <dbReference type="ARBA" id="ARBA00004123"/>
    </source>
</evidence>
<dbReference type="InterPro" id="IPR003347">
    <property type="entry name" value="JmjC_dom"/>
</dbReference>
<feature type="transmembrane region" description="Helical" evidence="12">
    <location>
        <begin position="637"/>
        <end position="657"/>
    </location>
</feature>
<evidence type="ECO:0000313" key="16">
    <source>
        <dbReference type="Proteomes" id="UP000825434"/>
    </source>
</evidence>
<comment type="subcellular location">
    <subcellularLocation>
        <location evidence="2">Nucleus</location>
    </subcellularLocation>
</comment>
<feature type="transmembrane region" description="Helical" evidence="12">
    <location>
        <begin position="1016"/>
        <end position="1035"/>
    </location>
</feature>
<dbReference type="InterPro" id="IPR018823">
    <property type="entry name" value="ArAE_2_N"/>
</dbReference>
<feature type="transmembrane region" description="Helical" evidence="12">
    <location>
        <begin position="993"/>
        <end position="1010"/>
    </location>
</feature>
<dbReference type="InterPro" id="IPR041070">
    <property type="entry name" value="JHD"/>
</dbReference>